<dbReference type="PROSITE" id="PS51257">
    <property type="entry name" value="PROKAR_LIPOPROTEIN"/>
    <property type="match status" value="1"/>
</dbReference>
<dbReference type="Proteomes" id="UP001179361">
    <property type="component" value="Unassembled WGS sequence"/>
</dbReference>
<evidence type="ECO:0000313" key="2">
    <source>
        <dbReference type="Proteomes" id="UP001179361"/>
    </source>
</evidence>
<evidence type="ECO:0000313" key="1">
    <source>
        <dbReference type="EMBL" id="MCD2518746.1"/>
    </source>
</evidence>
<protein>
    <recommendedName>
        <fullName evidence="3">Lipoprotein SmpA/OmlA domain-containing protein</fullName>
    </recommendedName>
</protein>
<accession>A0ABS8QCU7</accession>
<evidence type="ECO:0008006" key="3">
    <source>
        <dbReference type="Google" id="ProtNLM"/>
    </source>
</evidence>
<reference evidence="1" key="1">
    <citation type="submission" date="2021-11" db="EMBL/GenBank/DDBJ databases">
        <title>The complete genome of Massilia sp sp. G4R7.</title>
        <authorList>
            <person name="Liu L."/>
            <person name="Yue J."/>
            <person name="Yuan J."/>
            <person name="Yang F."/>
            <person name="Li L."/>
        </authorList>
    </citation>
    <scope>NUCLEOTIDE SEQUENCE</scope>
    <source>
        <strain evidence="1">G4R7</strain>
    </source>
</reference>
<dbReference type="RefSeq" id="WP_231060022.1">
    <property type="nucleotide sequence ID" value="NZ_JAJNOC010000008.1"/>
</dbReference>
<keyword evidence="2" id="KW-1185">Reference proteome</keyword>
<sequence>MDKLFRITTLAALLLLGGCAGLIRETPTIGDSAEMVQQKMGAPTAIYGAGNDRIFEYATGPMGQQTWMAHIGADGRLASFEQALTSQKFATIKIDSATKEDVLRAVGRPAETSRVALRNYEVWSYRYKEAGVWNSLMHVHFDEQGVVRQMMNGPDPMYEPKERAGW</sequence>
<gene>
    <name evidence="1" type="ORF">LQ564_20825</name>
</gene>
<comment type="caution">
    <text evidence="1">The sequence shown here is derived from an EMBL/GenBank/DDBJ whole genome shotgun (WGS) entry which is preliminary data.</text>
</comment>
<proteinExistence type="predicted"/>
<name>A0ABS8QCU7_9BURK</name>
<organism evidence="1 2">
    <name type="scientific">Massilia phyllostachyos</name>
    <dbReference type="NCBI Taxonomy" id="2898585"/>
    <lineage>
        <taxon>Bacteria</taxon>
        <taxon>Pseudomonadati</taxon>
        <taxon>Pseudomonadota</taxon>
        <taxon>Betaproteobacteria</taxon>
        <taxon>Burkholderiales</taxon>
        <taxon>Oxalobacteraceae</taxon>
        <taxon>Telluria group</taxon>
        <taxon>Massilia</taxon>
    </lineage>
</organism>
<dbReference type="EMBL" id="JAJNOC010000008">
    <property type="protein sequence ID" value="MCD2518746.1"/>
    <property type="molecule type" value="Genomic_DNA"/>
</dbReference>